<evidence type="ECO:0000256" key="5">
    <source>
        <dbReference type="PIRSR" id="PIRSR036492-1"/>
    </source>
</evidence>
<evidence type="ECO:0000256" key="7">
    <source>
        <dbReference type="RuleBase" id="RU003345"/>
    </source>
</evidence>
<dbReference type="PIRSF" id="PIRSF036492">
    <property type="entry name" value="ALDH"/>
    <property type="match status" value="1"/>
</dbReference>
<dbReference type="Pfam" id="PF00171">
    <property type="entry name" value="Aldedh"/>
    <property type="match status" value="1"/>
</dbReference>
<gene>
    <name evidence="10" type="ORF">BIW11_05796</name>
</gene>
<dbReference type="STRING" id="418985.A0A1V9Y0U9"/>
<dbReference type="GO" id="GO:0005737">
    <property type="term" value="C:cytoplasm"/>
    <property type="evidence" value="ECO:0007669"/>
    <property type="project" value="TreeGrafter"/>
</dbReference>
<dbReference type="InterPro" id="IPR016161">
    <property type="entry name" value="Ald_DH/histidinol_DH"/>
</dbReference>
<evidence type="ECO:0000259" key="9">
    <source>
        <dbReference type="Pfam" id="PF00171"/>
    </source>
</evidence>
<dbReference type="PROSITE" id="PS00687">
    <property type="entry name" value="ALDEHYDE_DEHYDR_GLU"/>
    <property type="match status" value="1"/>
</dbReference>
<evidence type="ECO:0000313" key="10">
    <source>
        <dbReference type="EMBL" id="OQR79355.1"/>
    </source>
</evidence>
<dbReference type="InterPro" id="IPR015590">
    <property type="entry name" value="Aldehyde_DH_dom"/>
</dbReference>
<evidence type="ECO:0000256" key="8">
    <source>
        <dbReference type="SAM" id="Phobius"/>
    </source>
</evidence>
<evidence type="ECO:0000256" key="1">
    <source>
        <dbReference type="ARBA" id="ARBA00009986"/>
    </source>
</evidence>
<dbReference type="OrthoDB" id="440325at2759"/>
<dbReference type="Proteomes" id="UP000192247">
    <property type="component" value="Unassembled WGS sequence"/>
</dbReference>
<dbReference type="SUPFAM" id="SSF53720">
    <property type="entry name" value="ALDH-like"/>
    <property type="match status" value="1"/>
</dbReference>
<dbReference type="InParanoid" id="A0A1V9Y0U9"/>
<name>A0A1V9Y0U9_9ACAR</name>
<evidence type="ECO:0000256" key="3">
    <source>
        <dbReference type="ARBA" id="ARBA00023027"/>
    </source>
</evidence>
<protein>
    <recommendedName>
        <fullName evidence="4">Aldehyde dehydrogenase</fullName>
    </recommendedName>
</protein>
<dbReference type="PANTHER" id="PTHR43570:SF16">
    <property type="entry name" value="ALDEHYDE DEHYDROGENASE TYPE III, ISOFORM Q"/>
    <property type="match status" value="1"/>
</dbReference>
<keyword evidence="8" id="KW-0812">Transmembrane</keyword>
<dbReference type="GO" id="GO:0004029">
    <property type="term" value="F:aldehyde dehydrogenase (NAD+) activity"/>
    <property type="evidence" value="ECO:0007669"/>
    <property type="project" value="TreeGrafter"/>
</dbReference>
<organism evidence="10 11">
    <name type="scientific">Tropilaelaps mercedesae</name>
    <dbReference type="NCBI Taxonomy" id="418985"/>
    <lineage>
        <taxon>Eukaryota</taxon>
        <taxon>Metazoa</taxon>
        <taxon>Ecdysozoa</taxon>
        <taxon>Arthropoda</taxon>
        <taxon>Chelicerata</taxon>
        <taxon>Arachnida</taxon>
        <taxon>Acari</taxon>
        <taxon>Parasitiformes</taxon>
        <taxon>Mesostigmata</taxon>
        <taxon>Gamasina</taxon>
        <taxon>Dermanyssoidea</taxon>
        <taxon>Laelapidae</taxon>
        <taxon>Tropilaelaps</taxon>
    </lineage>
</organism>
<evidence type="ECO:0000313" key="11">
    <source>
        <dbReference type="Proteomes" id="UP000192247"/>
    </source>
</evidence>
<dbReference type="InterPro" id="IPR016162">
    <property type="entry name" value="Ald_DH_N"/>
</dbReference>
<keyword evidence="8" id="KW-1133">Transmembrane helix</keyword>
<feature type="domain" description="Aldehyde dehydrogenase" evidence="9">
    <location>
        <begin position="16"/>
        <end position="445"/>
    </location>
</feature>
<dbReference type="InterPro" id="IPR029510">
    <property type="entry name" value="Ald_DH_CS_GLU"/>
</dbReference>
<dbReference type="Gene3D" id="3.40.605.10">
    <property type="entry name" value="Aldehyde Dehydrogenase, Chain A, domain 1"/>
    <property type="match status" value="1"/>
</dbReference>
<dbReference type="FunFam" id="3.40.605.10:FF:000004">
    <property type="entry name" value="Aldehyde dehydrogenase"/>
    <property type="match status" value="1"/>
</dbReference>
<keyword evidence="8" id="KW-0472">Membrane</keyword>
<dbReference type="Gene3D" id="3.40.309.10">
    <property type="entry name" value="Aldehyde Dehydrogenase, Chain A, domain 2"/>
    <property type="match status" value="1"/>
</dbReference>
<dbReference type="FunFam" id="3.40.309.10:FF:000003">
    <property type="entry name" value="Aldehyde dehydrogenase"/>
    <property type="match status" value="1"/>
</dbReference>
<dbReference type="EMBL" id="MNPL01001216">
    <property type="protein sequence ID" value="OQR79355.1"/>
    <property type="molecule type" value="Genomic_DNA"/>
</dbReference>
<dbReference type="InterPro" id="IPR016163">
    <property type="entry name" value="Ald_DH_C"/>
</dbReference>
<keyword evidence="11" id="KW-1185">Reference proteome</keyword>
<feature type="active site" evidence="5 6">
    <location>
        <position position="227"/>
    </location>
</feature>
<comment type="similarity">
    <text evidence="1 4 7">Belongs to the aldehyde dehydrogenase family.</text>
</comment>
<proteinExistence type="inferred from homology"/>
<dbReference type="GO" id="GO:0006081">
    <property type="term" value="P:aldehyde metabolic process"/>
    <property type="evidence" value="ECO:0007669"/>
    <property type="project" value="InterPro"/>
</dbReference>
<evidence type="ECO:0000256" key="2">
    <source>
        <dbReference type="ARBA" id="ARBA00023002"/>
    </source>
</evidence>
<evidence type="ECO:0000256" key="4">
    <source>
        <dbReference type="PIRNR" id="PIRNR036492"/>
    </source>
</evidence>
<reference evidence="10 11" key="1">
    <citation type="journal article" date="2017" name="Gigascience">
        <title>Draft genome of the honey bee ectoparasitic mite, Tropilaelaps mercedesae, is shaped by the parasitic life history.</title>
        <authorList>
            <person name="Dong X."/>
            <person name="Armstrong S.D."/>
            <person name="Xia D."/>
            <person name="Makepeace B.L."/>
            <person name="Darby A.C."/>
            <person name="Kadowaki T."/>
        </authorList>
    </citation>
    <scope>NUCLEOTIDE SEQUENCE [LARGE SCALE GENOMIC DNA]</scope>
    <source>
        <strain evidence="10">Wuxi-XJTLU</strain>
    </source>
</reference>
<comment type="caution">
    <text evidence="10">The sequence shown here is derived from an EMBL/GenBank/DDBJ whole genome shotgun (WGS) entry which is preliminary data.</text>
</comment>
<dbReference type="AlphaFoldDB" id="A0A1V9Y0U9"/>
<dbReference type="FunCoup" id="A0A1V9Y0U9">
    <property type="interactions" value="402"/>
</dbReference>
<feature type="transmembrane region" description="Helical" evidence="8">
    <location>
        <begin position="490"/>
        <end position="510"/>
    </location>
</feature>
<evidence type="ECO:0000256" key="6">
    <source>
        <dbReference type="PROSITE-ProRule" id="PRU10007"/>
    </source>
</evidence>
<dbReference type="PANTHER" id="PTHR43570">
    <property type="entry name" value="ALDEHYDE DEHYDROGENASE"/>
    <property type="match status" value="1"/>
</dbReference>
<dbReference type="InterPro" id="IPR012394">
    <property type="entry name" value="Aldehyde_DH_NAD(P)"/>
</dbReference>
<sequence>MSSDPVKPFHVLGSEDAVETKYTAQIKKLRKTFASGRTKDVRWRKTQLEALLRFLEDNSDALVDALTKDLRKNRMESLLFDIEFAMNDVKGALMELYNWVKPEAVAKNVMTVMDKPYIWNEPHGVCLIMGAWNYPVQLLLCPAVGAIAAGNVVVFKPSDLAPATAIAMEKLTSYLDPDAFLVVNGGVTESTELLKERFDHIFYTGSSNVGKIVYAAAQKNLTPVILELGGKSPVYIDTNVDLEIATKRILWGKWVNAGQTCVAPDYVLCPESLYDRFLTNCKKVALDFYGEDPKKSAEYGRIVTSRHAKRLESMIQGANVVLGGEVNPNERYVAPTILGDVKKDDAIMKEEIFGPILPIIKVRDIKEAIEFINSRDKPLTSYVFSRDSRVIRRFINETTAGSVCANDVLVHLSVDTLPFGGVGQSGIGRYHGKHTFDCYSNKKAVLLRDFNPIGEYLGSKRYPPHTDSGLALFRRLLAKRSNPFRFVCGVAPYALGVVIGVGGTFLYRYLIATEQQKN</sequence>
<feature type="active site" evidence="5">
    <location>
        <position position="261"/>
    </location>
</feature>
<accession>A0A1V9Y0U9</accession>
<keyword evidence="2 4" id="KW-0560">Oxidoreductase</keyword>
<keyword evidence="3" id="KW-0520">NAD</keyword>